<dbReference type="RefSeq" id="WP_354635628.1">
    <property type="nucleotide sequence ID" value="NZ_CP159837.1"/>
</dbReference>
<dbReference type="AlphaFoldDB" id="A0AAU8JGD4"/>
<dbReference type="PANTHER" id="PTHR11122:SF13">
    <property type="entry name" value="GLUCOSE-6-PHOSPHATE 1-EPIMERASE"/>
    <property type="match status" value="1"/>
</dbReference>
<dbReference type="Gene3D" id="2.70.98.10">
    <property type="match status" value="1"/>
</dbReference>
<reference evidence="1" key="1">
    <citation type="submission" date="2024-07" db="EMBL/GenBank/DDBJ databases">
        <authorList>
            <person name="Kim Y.J."/>
            <person name="Jeong J.Y."/>
        </authorList>
    </citation>
    <scope>NUCLEOTIDE SEQUENCE</scope>
    <source>
        <strain evidence="1">GIHE-MW2</strain>
    </source>
</reference>
<organism evidence="1">
    <name type="scientific">Planktothricoides raciborskii GIHE-MW2</name>
    <dbReference type="NCBI Taxonomy" id="2792601"/>
    <lineage>
        <taxon>Bacteria</taxon>
        <taxon>Bacillati</taxon>
        <taxon>Cyanobacteriota</taxon>
        <taxon>Cyanophyceae</taxon>
        <taxon>Oscillatoriophycideae</taxon>
        <taxon>Oscillatoriales</taxon>
        <taxon>Oscillatoriaceae</taxon>
        <taxon>Planktothricoides</taxon>
    </lineage>
</organism>
<dbReference type="CDD" id="cd09025">
    <property type="entry name" value="Aldose_epim_Slr1438"/>
    <property type="match status" value="1"/>
</dbReference>
<dbReference type="GO" id="GO:0005975">
    <property type="term" value="P:carbohydrate metabolic process"/>
    <property type="evidence" value="ECO:0007669"/>
    <property type="project" value="InterPro"/>
</dbReference>
<dbReference type="GO" id="GO:0030246">
    <property type="term" value="F:carbohydrate binding"/>
    <property type="evidence" value="ECO:0007669"/>
    <property type="project" value="InterPro"/>
</dbReference>
<dbReference type="InterPro" id="IPR014718">
    <property type="entry name" value="GH-type_carb-bd"/>
</dbReference>
<dbReference type="InterPro" id="IPR011013">
    <property type="entry name" value="Gal_mutarotase_sf_dom"/>
</dbReference>
<sequence length="289" mass="33080">MFAIAAEQKQYKTYSLIDRDANALVEVVPERGGIITRWCINDTEILYLDAERFTNPELSVRGGIPILFPICGNLPDNTYIYKGKKYNLKQHGFARDLPWQITERMSKNFAGMTITLVSNPETLRLYPFDFQLAFTYILEGNTLTIRQSYSNFSNHPMPFSCGFHPYFAVADKSQLKIDLPSSEYIDHITHTNHPFNGTFDFNQPEIDVAFPQLSDRSATVTDPSRNLQITLEYDTPYSALVFWTIQGKDYYCLEPWTGLRNALNTGDRLIHLEPGGTFETVTKLVAKIF</sequence>
<dbReference type="PANTHER" id="PTHR11122">
    <property type="entry name" value="APOSPORY-ASSOCIATED PROTEIN C-RELATED"/>
    <property type="match status" value="1"/>
</dbReference>
<accession>A0AAU8JGD4</accession>
<protein>
    <submittedName>
        <fullName evidence="1">Aldose epimerase</fullName>
    </submittedName>
</protein>
<dbReference type="SUPFAM" id="SSF74650">
    <property type="entry name" value="Galactose mutarotase-like"/>
    <property type="match status" value="1"/>
</dbReference>
<dbReference type="InterPro" id="IPR008183">
    <property type="entry name" value="Aldose_1/G6P_1-epimerase"/>
</dbReference>
<proteinExistence type="predicted"/>
<dbReference type="GO" id="GO:0016853">
    <property type="term" value="F:isomerase activity"/>
    <property type="evidence" value="ECO:0007669"/>
    <property type="project" value="InterPro"/>
</dbReference>
<evidence type="ECO:0000313" key="1">
    <source>
        <dbReference type="EMBL" id="XCM37853.1"/>
    </source>
</evidence>
<gene>
    <name evidence="1" type="ORF">ABWT76_000658</name>
</gene>
<name>A0AAU8JGD4_9CYAN</name>
<dbReference type="EMBL" id="CP159837">
    <property type="protein sequence ID" value="XCM37853.1"/>
    <property type="molecule type" value="Genomic_DNA"/>
</dbReference>
<dbReference type="Pfam" id="PF01263">
    <property type="entry name" value="Aldose_epim"/>
    <property type="match status" value="1"/>
</dbReference>